<keyword evidence="3" id="KW-1185">Reference proteome</keyword>
<keyword evidence="1" id="KW-1133">Transmembrane helix</keyword>
<name>A0ABN7E9U4_SPIIN</name>
<keyword evidence="1" id="KW-0472">Membrane</keyword>
<feature type="transmembrane region" description="Helical" evidence="1">
    <location>
        <begin position="95"/>
        <end position="111"/>
    </location>
</feature>
<evidence type="ECO:0000256" key="1">
    <source>
        <dbReference type="SAM" id="Phobius"/>
    </source>
</evidence>
<protein>
    <submittedName>
        <fullName evidence="2">Uncharacterized protein</fullName>
    </submittedName>
</protein>
<dbReference type="Proteomes" id="UP001189122">
    <property type="component" value="Unassembled WGS sequence"/>
</dbReference>
<evidence type="ECO:0000313" key="3">
    <source>
        <dbReference type="Proteomes" id="UP001189122"/>
    </source>
</evidence>
<dbReference type="EMBL" id="CACRZD030000130">
    <property type="protein sequence ID" value="CAA6674644.1"/>
    <property type="molecule type" value="Genomic_DNA"/>
</dbReference>
<proteinExistence type="predicted"/>
<organism evidence="2 3">
    <name type="scientific">Spirodela intermedia</name>
    <name type="common">Intermediate duckweed</name>
    <dbReference type="NCBI Taxonomy" id="51605"/>
    <lineage>
        <taxon>Eukaryota</taxon>
        <taxon>Viridiplantae</taxon>
        <taxon>Streptophyta</taxon>
        <taxon>Embryophyta</taxon>
        <taxon>Tracheophyta</taxon>
        <taxon>Spermatophyta</taxon>
        <taxon>Magnoliopsida</taxon>
        <taxon>Liliopsida</taxon>
        <taxon>Araceae</taxon>
        <taxon>Lemnoideae</taxon>
        <taxon>Spirodela</taxon>
    </lineage>
</organism>
<reference evidence="3" key="1">
    <citation type="journal article" date="2020" name="Sci. Rep.">
        <title>Chromosome-scale genome assembly for the duckweed Spirodela intermedia, integrating cytogenetic maps, PacBio and Oxford Nanopore libraries.</title>
        <authorList>
            <person name="Hoang P.T.N."/>
            <person name="Fiebig A."/>
            <person name="Novak P."/>
            <person name="Macas J."/>
            <person name="Cao H.X."/>
            <person name="Stepanenko A."/>
            <person name="Chen G."/>
            <person name="Borisjuk N."/>
            <person name="Scholz U."/>
            <person name="Schubert I."/>
        </authorList>
    </citation>
    <scope>NUCLEOTIDE SEQUENCE [LARGE SCALE GENOMIC DNA]</scope>
</reference>
<gene>
    <name evidence="2" type="ORF">SI7747_UN021002</name>
</gene>
<keyword evidence="1" id="KW-0812">Transmembrane</keyword>
<sequence length="117" mass="13008">MGCRTISDGYHPAERKNGDFAAPSGCHPTERSWMESLSRACMTTPCPTAGWPPVTWKGSGTHVPHRSSRSSPCSRLLLDCASDPLAVRLANGSPILLYFYFYFFSFIYLKCKTVKII</sequence>
<evidence type="ECO:0000313" key="2">
    <source>
        <dbReference type="EMBL" id="CAA6674644.1"/>
    </source>
</evidence>
<comment type="caution">
    <text evidence="2">The sequence shown here is derived from an EMBL/GenBank/DDBJ whole genome shotgun (WGS) entry which is preliminary data.</text>
</comment>
<accession>A0ABN7E9U4</accession>